<protein>
    <submittedName>
        <fullName evidence="5">Helix-turn-helix domain-containing protein</fullName>
    </submittedName>
</protein>
<keyword evidence="6" id="KW-1185">Reference proteome</keyword>
<evidence type="ECO:0000256" key="2">
    <source>
        <dbReference type="ARBA" id="ARBA00023125"/>
    </source>
</evidence>
<dbReference type="SMART" id="SM00342">
    <property type="entry name" value="HTH_ARAC"/>
    <property type="match status" value="1"/>
</dbReference>
<proteinExistence type="predicted"/>
<dbReference type="Pfam" id="PF12833">
    <property type="entry name" value="HTH_18"/>
    <property type="match status" value="1"/>
</dbReference>
<evidence type="ECO:0000256" key="1">
    <source>
        <dbReference type="ARBA" id="ARBA00023015"/>
    </source>
</evidence>
<name>A0A9X3S4C7_9ACTN</name>
<dbReference type="InterPro" id="IPR009057">
    <property type="entry name" value="Homeodomain-like_sf"/>
</dbReference>
<dbReference type="EMBL" id="JAPDOD010000032">
    <property type="protein sequence ID" value="MDA0164312.1"/>
    <property type="molecule type" value="Genomic_DNA"/>
</dbReference>
<dbReference type="RefSeq" id="WP_270043563.1">
    <property type="nucleotide sequence ID" value="NZ_JAPDOD010000032.1"/>
</dbReference>
<dbReference type="InterPro" id="IPR050204">
    <property type="entry name" value="AraC_XylS_family_regulators"/>
</dbReference>
<dbReference type="GO" id="GO:0003700">
    <property type="term" value="F:DNA-binding transcription factor activity"/>
    <property type="evidence" value="ECO:0007669"/>
    <property type="project" value="InterPro"/>
</dbReference>
<keyword evidence="3" id="KW-0804">Transcription</keyword>
<dbReference type="Proteomes" id="UP001149140">
    <property type="component" value="Unassembled WGS sequence"/>
</dbReference>
<sequence>MEDRLRELIDVVLGSLDEPVNGTSLAARVHFSRDHLDRLLAAATGESPVAMRRRLLLERAAWQLRTGAASPAGAAEAAGYGSTAAFSRAFARAYGTPPSAFAGEVELEAPNGIHFHPPAGLLIPGVRAGAPADLTDRLVSHHLDRVRELLAAAATLSDEALAREVRPGVVLVWFEGVEPSAALMCERLVFTLEVWVAAMAGSPVPVAGGDWEPRFERAALAFERLAKRIRDRGAFDDAFVDALCEPPQSFTYGGVLSHVLTYGAVRREALASVLVELGATVPSCGDPIVWEAQSARTRIARNATMS</sequence>
<reference evidence="5" key="1">
    <citation type="submission" date="2022-10" db="EMBL/GenBank/DDBJ databases">
        <title>The WGS of Solirubrobacter ginsenosidimutans DSM 21036.</title>
        <authorList>
            <person name="Jiang Z."/>
        </authorList>
    </citation>
    <scope>NUCLEOTIDE SEQUENCE</scope>
    <source>
        <strain evidence="5">DSM 21036</strain>
    </source>
</reference>
<organism evidence="5 6">
    <name type="scientific">Solirubrobacter ginsenosidimutans</name>
    <dbReference type="NCBI Taxonomy" id="490573"/>
    <lineage>
        <taxon>Bacteria</taxon>
        <taxon>Bacillati</taxon>
        <taxon>Actinomycetota</taxon>
        <taxon>Thermoleophilia</taxon>
        <taxon>Solirubrobacterales</taxon>
        <taxon>Solirubrobacteraceae</taxon>
        <taxon>Solirubrobacter</taxon>
    </lineage>
</organism>
<dbReference type="SUPFAM" id="SSF46689">
    <property type="entry name" value="Homeodomain-like"/>
    <property type="match status" value="1"/>
</dbReference>
<gene>
    <name evidence="5" type="ORF">OM076_28840</name>
</gene>
<evidence type="ECO:0000259" key="4">
    <source>
        <dbReference type="PROSITE" id="PS01124"/>
    </source>
</evidence>
<evidence type="ECO:0000313" key="5">
    <source>
        <dbReference type="EMBL" id="MDA0164312.1"/>
    </source>
</evidence>
<comment type="caution">
    <text evidence="5">The sequence shown here is derived from an EMBL/GenBank/DDBJ whole genome shotgun (WGS) entry which is preliminary data.</text>
</comment>
<evidence type="ECO:0000256" key="3">
    <source>
        <dbReference type="ARBA" id="ARBA00023163"/>
    </source>
</evidence>
<dbReference type="PANTHER" id="PTHR46796">
    <property type="entry name" value="HTH-TYPE TRANSCRIPTIONAL ACTIVATOR RHAS-RELATED"/>
    <property type="match status" value="1"/>
</dbReference>
<feature type="domain" description="HTH araC/xylS-type" evidence="4">
    <location>
        <begin position="6"/>
        <end position="104"/>
    </location>
</feature>
<evidence type="ECO:0000313" key="6">
    <source>
        <dbReference type="Proteomes" id="UP001149140"/>
    </source>
</evidence>
<dbReference type="GO" id="GO:0043565">
    <property type="term" value="F:sequence-specific DNA binding"/>
    <property type="evidence" value="ECO:0007669"/>
    <property type="project" value="InterPro"/>
</dbReference>
<keyword evidence="2" id="KW-0238">DNA-binding</keyword>
<dbReference type="Gene3D" id="1.10.10.60">
    <property type="entry name" value="Homeodomain-like"/>
    <property type="match status" value="1"/>
</dbReference>
<dbReference type="AlphaFoldDB" id="A0A9X3S4C7"/>
<accession>A0A9X3S4C7</accession>
<dbReference type="PROSITE" id="PS01124">
    <property type="entry name" value="HTH_ARAC_FAMILY_2"/>
    <property type="match status" value="1"/>
</dbReference>
<dbReference type="InterPro" id="IPR018060">
    <property type="entry name" value="HTH_AraC"/>
</dbReference>
<keyword evidence="1" id="KW-0805">Transcription regulation</keyword>